<dbReference type="InterPro" id="IPR002347">
    <property type="entry name" value="SDR_fam"/>
</dbReference>
<evidence type="ECO:0000256" key="2">
    <source>
        <dbReference type="ARBA" id="ARBA00022729"/>
    </source>
</evidence>
<evidence type="ECO:0000313" key="6">
    <source>
        <dbReference type="EMBL" id="RXN12140.1"/>
    </source>
</evidence>
<accession>A0A498P7S0</accession>
<organism evidence="7 8">
    <name type="scientific">Labeo rohita</name>
    <name type="common">Indian major carp</name>
    <name type="synonym">Cyprinus rohita</name>
    <dbReference type="NCBI Taxonomy" id="84645"/>
    <lineage>
        <taxon>Eukaryota</taxon>
        <taxon>Metazoa</taxon>
        <taxon>Chordata</taxon>
        <taxon>Craniata</taxon>
        <taxon>Vertebrata</taxon>
        <taxon>Euteleostomi</taxon>
        <taxon>Actinopterygii</taxon>
        <taxon>Neopterygii</taxon>
        <taxon>Teleostei</taxon>
        <taxon>Ostariophysi</taxon>
        <taxon>Cypriniformes</taxon>
        <taxon>Cyprinidae</taxon>
        <taxon>Labeoninae</taxon>
        <taxon>Labeonini</taxon>
        <taxon>Labeo</taxon>
    </lineage>
</organism>
<dbReference type="Proteomes" id="UP000290572">
    <property type="component" value="Unassembled WGS sequence"/>
</dbReference>
<dbReference type="PANTHER" id="PTHR44668">
    <property type="match status" value="1"/>
</dbReference>
<keyword evidence="8" id="KW-1185">Reference proteome</keyword>
<dbReference type="EMBL" id="QBIY01001152">
    <property type="protein sequence ID" value="RXN39467.1"/>
    <property type="molecule type" value="Genomic_DNA"/>
</dbReference>
<evidence type="ECO:0000313" key="8">
    <source>
        <dbReference type="Proteomes" id="UP000290572"/>
    </source>
</evidence>
<evidence type="ECO:0000256" key="1">
    <source>
        <dbReference type="ARBA" id="ARBA00006484"/>
    </source>
</evidence>
<keyword evidence="2" id="KW-0732">Signal</keyword>
<evidence type="ECO:0000313" key="7">
    <source>
        <dbReference type="EMBL" id="RXN39467.1"/>
    </source>
</evidence>
<reference evidence="7 8" key="1">
    <citation type="submission" date="2018-03" db="EMBL/GenBank/DDBJ databases">
        <title>Draft genome sequence of Rohu Carp (Labeo rohita).</title>
        <authorList>
            <person name="Das P."/>
            <person name="Kushwaha B."/>
            <person name="Joshi C.G."/>
            <person name="Kumar D."/>
            <person name="Nagpure N.S."/>
            <person name="Sahoo L."/>
            <person name="Das S.P."/>
            <person name="Bit A."/>
            <person name="Patnaik S."/>
            <person name="Meher P.K."/>
            <person name="Jayasankar P."/>
            <person name="Koringa P.G."/>
            <person name="Patel N.V."/>
            <person name="Hinsu A.T."/>
            <person name="Kumar R."/>
            <person name="Pandey M."/>
            <person name="Agarwal S."/>
            <person name="Srivastava S."/>
            <person name="Singh M."/>
            <person name="Iquebal M.A."/>
            <person name="Jaiswal S."/>
            <person name="Angadi U.B."/>
            <person name="Kumar N."/>
            <person name="Raza M."/>
            <person name="Shah T.M."/>
            <person name="Rai A."/>
            <person name="Jena J.K."/>
        </authorList>
    </citation>
    <scope>NUCLEOTIDE SEQUENCE [LARGE SCALE GENOMIC DNA]</scope>
    <source>
        <strain evidence="7">DASCIFA01</strain>
        <tissue evidence="7">Testis</tissue>
    </source>
</reference>
<comment type="similarity">
    <text evidence="1">Belongs to the short-chain dehydrogenases/reductases (SDR) family.</text>
</comment>
<gene>
    <name evidence="7" type="ORF">ROHU_000152</name>
    <name evidence="6" type="ORF">ROHU_010282</name>
</gene>
<dbReference type="GO" id="GO:0006874">
    <property type="term" value="P:intracellular calcium ion homeostasis"/>
    <property type="evidence" value="ECO:0007669"/>
    <property type="project" value="TreeGrafter"/>
</dbReference>
<dbReference type="AlphaFoldDB" id="A0A498P7S0"/>
<dbReference type="Pfam" id="PF00106">
    <property type="entry name" value="adh_short"/>
    <property type="match status" value="1"/>
</dbReference>
<comment type="caution">
    <text evidence="7">The sequence shown here is derived from an EMBL/GenBank/DDBJ whole genome shotgun (WGS) entry which is preliminary data.</text>
</comment>
<dbReference type="Gene3D" id="3.40.50.720">
    <property type="entry name" value="NAD(P)-binding Rossmann-like Domain"/>
    <property type="match status" value="1"/>
</dbReference>
<proteinExistence type="inferred from homology"/>
<protein>
    <submittedName>
        <fullName evidence="7">Dehydrogenase reductase SDR family member 7C-B-like protein</fullName>
    </submittedName>
</protein>
<sequence length="130" mass="14169">MPVLIKIPANAASKHAVQAFFDCLRAEVQEYGITVSTVNHTFIKTPSTNSTDEITAKSVWTDFKPKSLGVTPKEMATELLGTLSSKKKEILMARSIPKAALYVRSLFPNLFFAIIASGVRNTAAVEIPDD</sequence>
<name>A0A498P7S0_LABRO</name>
<keyword evidence="3" id="KW-0521">NADP</keyword>
<dbReference type="SUPFAM" id="SSF51735">
    <property type="entry name" value="NAD(P)-binding Rossmann-fold domains"/>
    <property type="match status" value="1"/>
</dbReference>
<keyword evidence="5" id="KW-0520">NAD</keyword>
<dbReference type="STRING" id="84645.A0A498P7S0"/>
<evidence type="ECO:0000256" key="4">
    <source>
        <dbReference type="ARBA" id="ARBA00023002"/>
    </source>
</evidence>
<evidence type="ECO:0000256" key="3">
    <source>
        <dbReference type="ARBA" id="ARBA00022857"/>
    </source>
</evidence>
<dbReference type="EMBL" id="QBIY01013086">
    <property type="protein sequence ID" value="RXN12140.1"/>
    <property type="molecule type" value="Genomic_DNA"/>
</dbReference>
<dbReference type="InterPro" id="IPR036291">
    <property type="entry name" value="NAD(P)-bd_dom_sf"/>
</dbReference>
<dbReference type="GO" id="GO:0016616">
    <property type="term" value="F:oxidoreductase activity, acting on the CH-OH group of donors, NAD or NADP as acceptor"/>
    <property type="evidence" value="ECO:0007669"/>
    <property type="project" value="TreeGrafter"/>
</dbReference>
<dbReference type="PANTHER" id="PTHR44668:SF3">
    <property type="entry name" value="DEHYDROGENASE_REDUCTASE SDR FAMILY MEMBER 7C-B"/>
    <property type="match status" value="1"/>
</dbReference>
<keyword evidence="4" id="KW-0560">Oxidoreductase</keyword>
<dbReference type="InterPro" id="IPR052148">
    <property type="entry name" value="SDR_family_member_7C"/>
</dbReference>
<evidence type="ECO:0000256" key="5">
    <source>
        <dbReference type="ARBA" id="ARBA00023027"/>
    </source>
</evidence>